<keyword evidence="2" id="KW-0378">Hydrolase</keyword>
<proteinExistence type="predicted"/>
<dbReference type="EMBL" id="AP012342">
    <property type="protein sequence ID" value="BAM05900.1"/>
    <property type="molecule type" value="Genomic_DNA"/>
</dbReference>
<keyword evidence="2" id="KW-0067">ATP-binding</keyword>
<keyword evidence="2" id="KW-0347">Helicase</keyword>
<reference evidence="2 3" key="1">
    <citation type="journal article" date="2012" name="J. Bacteriol.">
        <title>Complete Genome Sequence of Leptospirillum ferrooxidans Strain C2-3, Isolated from a Fresh Volcanic Ash Deposit on the Island of Miyake, Japan.</title>
        <authorList>
            <person name="Fujimura R."/>
            <person name="Sato Y."/>
            <person name="Nishizawa T."/>
            <person name="Oshima K."/>
            <person name="Kim S.-W."/>
            <person name="Hattori M."/>
            <person name="Kamijo T."/>
            <person name="Ohta H."/>
        </authorList>
    </citation>
    <scope>NUCLEOTIDE SEQUENCE [LARGE SCALE GENOMIC DNA]</scope>
    <source>
        <strain evidence="2 3">C2-3</strain>
    </source>
</reference>
<name>I0IKV1_LEPFC</name>
<dbReference type="Proteomes" id="UP000007382">
    <property type="component" value="Chromosome"/>
</dbReference>
<dbReference type="AlphaFoldDB" id="I0IKV1"/>
<keyword evidence="1" id="KW-0472">Membrane</keyword>
<evidence type="ECO:0000313" key="3">
    <source>
        <dbReference type="Proteomes" id="UP000007382"/>
    </source>
</evidence>
<gene>
    <name evidence="2" type="ordered locus">LFE_0172</name>
</gene>
<accession>I0IKV1</accession>
<dbReference type="PATRIC" id="fig|1162668.3.peg.204"/>
<evidence type="ECO:0000313" key="2">
    <source>
        <dbReference type="EMBL" id="BAM05900.1"/>
    </source>
</evidence>
<reference evidence="3" key="2">
    <citation type="submission" date="2012-03" db="EMBL/GenBank/DDBJ databases">
        <title>The complete genome sequence of the pioneer microbe on fresh volcanic deposit, Leptospirillum ferrooxidans strain C2-3.</title>
        <authorList>
            <person name="Fujimura R."/>
            <person name="Sato Y."/>
            <person name="Nishizawa T."/>
            <person name="Nanba K."/>
            <person name="Oshima K."/>
            <person name="Hattori M."/>
            <person name="Kamijo T."/>
            <person name="Ohta H."/>
        </authorList>
    </citation>
    <scope>NUCLEOTIDE SEQUENCE [LARGE SCALE GENOMIC DNA]</scope>
    <source>
        <strain evidence="3">C2-3</strain>
    </source>
</reference>
<feature type="transmembrane region" description="Helical" evidence="1">
    <location>
        <begin position="6"/>
        <end position="26"/>
    </location>
</feature>
<keyword evidence="2" id="KW-0547">Nucleotide-binding</keyword>
<keyword evidence="3" id="KW-1185">Reference proteome</keyword>
<dbReference type="GO" id="GO:0004386">
    <property type="term" value="F:helicase activity"/>
    <property type="evidence" value="ECO:0007669"/>
    <property type="project" value="UniProtKB-KW"/>
</dbReference>
<sequence>MRRTGLGHPGFPWFFIFVIVLFFGFFQSSSQSQDLSSQAENAGKSVEKSIHDAAQKTGDYLKSDSFKQDVKRVVDGAGKAAQNAGKWIGDQMDSISKKGSQK</sequence>
<dbReference type="HOGENOM" id="CLU_179244_0_0_0"/>
<dbReference type="KEGG" id="lfc:LFE_0172"/>
<keyword evidence="1" id="KW-0812">Transmembrane</keyword>
<organism evidence="2 3">
    <name type="scientific">Leptospirillum ferrooxidans (strain C2-3)</name>
    <dbReference type="NCBI Taxonomy" id="1162668"/>
    <lineage>
        <taxon>Bacteria</taxon>
        <taxon>Pseudomonadati</taxon>
        <taxon>Nitrospirota</taxon>
        <taxon>Nitrospiria</taxon>
        <taxon>Nitrospirales</taxon>
        <taxon>Nitrospiraceae</taxon>
        <taxon>Leptospirillum</taxon>
    </lineage>
</organism>
<protein>
    <submittedName>
        <fullName evidence="2">Putative ATP-dependent DNA helicase MPH1</fullName>
    </submittedName>
</protein>
<keyword evidence="1" id="KW-1133">Transmembrane helix</keyword>
<evidence type="ECO:0000256" key="1">
    <source>
        <dbReference type="SAM" id="Phobius"/>
    </source>
</evidence>